<dbReference type="PANTHER" id="PTHR34374:SF1">
    <property type="entry name" value="LARGE RIBOSOMAL RNA SUBUNIT ACCUMULATION PROTEIN YCED HOMOLOG 1, CHLOROPLASTIC"/>
    <property type="match status" value="1"/>
</dbReference>
<feature type="region of interest" description="Disordered" evidence="1">
    <location>
        <begin position="229"/>
        <end position="254"/>
    </location>
</feature>
<keyword evidence="3" id="KW-1185">Reference proteome</keyword>
<evidence type="ECO:0000313" key="3">
    <source>
        <dbReference type="Proteomes" id="UP000659223"/>
    </source>
</evidence>
<dbReference type="InterPro" id="IPR003772">
    <property type="entry name" value="YceD"/>
</dbReference>
<proteinExistence type="predicted"/>
<dbReference type="PROSITE" id="PS51257">
    <property type="entry name" value="PROKAR_LIPOPROTEIN"/>
    <property type="match status" value="1"/>
</dbReference>
<organism evidence="2 3">
    <name type="scientific">Streptomyces hiroshimensis</name>
    <dbReference type="NCBI Taxonomy" id="66424"/>
    <lineage>
        <taxon>Bacteria</taxon>
        <taxon>Bacillati</taxon>
        <taxon>Actinomycetota</taxon>
        <taxon>Actinomycetes</taxon>
        <taxon>Kitasatosporales</taxon>
        <taxon>Streptomycetaceae</taxon>
        <taxon>Streptomyces</taxon>
    </lineage>
</organism>
<reference evidence="3" key="1">
    <citation type="journal article" date="2019" name="Int. J. Syst. Evol. Microbiol.">
        <title>The Global Catalogue of Microorganisms (GCM) 10K type strain sequencing project: providing services to taxonomists for standard genome sequencing and annotation.</title>
        <authorList>
            <consortium name="The Broad Institute Genomics Platform"/>
            <consortium name="The Broad Institute Genome Sequencing Center for Infectious Disease"/>
            <person name="Wu L."/>
            <person name="Ma J."/>
        </authorList>
    </citation>
    <scope>NUCLEOTIDE SEQUENCE [LARGE SCALE GENOMIC DNA]</scope>
    <source>
        <strain evidence="3">JCM 4586</strain>
    </source>
</reference>
<gene>
    <name evidence="2" type="ORF">GCM10010324_27860</name>
</gene>
<dbReference type="PANTHER" id="PTHR34374">
    <property type="entry name" value="LARGE RIBOSOMAL RNA SUBUNIT ACCUMULATION PROTEIN YCED HOMOLOG 1, CHLOROPLASTIC"/>
    <property type="match status" value="1"/>
</dbReference>
<accession>A0ABQ2YEA2</accession>
<dbReference type="Proteomes" id="UP000659223">
    <property type="component" value="Unassembled WGS sequence"/>
</dbReference>
<feature type="region of interest" description="Disordered" evidence="1">
    <location>
        <begin position="142"/>
        <end position="164"/>
    </location>
</feature>
<feature type="compositionally biased region" description="Basic and acidic residues" evidence="1">
    <location>
        <begin position="237"/>
        <end position="254"/>
    </location>
</feature>
<dbReference type="EMBL" id="BMUT01000005">
    <property type="protein sequence ID" value="GGX80847.1"/>
    <property type="molecule type" value="Genomic_DNA"/>
</dbReference>
<evidence type="ECO:0000313" key="2">
    <source>
        <dbReference type="EMBL" id="GGX80847.1"/>
    </source>
</evidence>
<protein>
    <recommendedName>
        <fullName evidence="4">DUF177 domain-containing protein</fullName>
    </recommendedName>
</protein>
<name>A0ABQ2YEA2_9ACTN</name>
<sequence length="254" mass="27570">MGLRRPVQYPGSSVACAFAISAALIACVTAYGSGPPSPQRRKQEALNARLDHRSPLVFDTRELGRRPGALKRVSRSVPAPDHLGIEVISVAEGATVELDLRLESVMEGVLVTGTARAPLTGECVRCLEPLERELEVDFQEMYSYPDADDRSRPADTGDDAEEDEEDMLFLEADLLDLEPVLRDAVVLALPLQPVCQEDCPGLCSECGARLADDPDHHHETVDIRWAALQGLAGSDQDGEKDNAPRSVGDDSQEK</sequence>
<dbReference type="Pfam" id="PF02620">
    <property type="entry name" value="YceD"/>
    <property type="match status" value="1"/>
</dbReference>
<evidence type="ECO:0008006" key="4">
    <source>
        <dbReference type="Google" id="ProtNLM"/>
    </source>
</evidence>
<comment type="caution">
    <text evidence="2">The sequence shown here is derived from an EMBL/GenBank/DDBJ whole genome shotgun (WGS) entry which is preliminary data.</text>
</comment>
<evidence type="ECO:0000256" key="1">
    <source>
        <dbReference type="SAM" id="MobiDB-lite"/>
    </source>
</evidence>